<dbReference type="AlphaFoldDB" id="A0A0G0WWA3"/>
<dbReference type="PANTHER" id="PTHR48090:SF7">
    <property type="entry name" value="RFBJ PROTEIN"/>
    <property type="match status" value="1"/>
</dbReference>
<dbReference type="GO" id="GO:0016740">
    <property type="term" value="F:transferase activity"/>
    <property type="evidence" value="ECO:0007669"/>
    <property type="project" value="UniProtKB-KW"/>
</dbReference>
<organism evidence="2 3">
    <name type="scientific">Candidatus Wolfebacteria bacterium GW2011_GWB1_41_12</name>
    <dbReference type="NCBI Taxonomy" id="1619006"/>
    <lineage>
        <taxon>Bacteria</taxon>
        <taxon>Candidatus Wolfeibacteriota</taxon>
    </lineage>
</organism>
<reference evidence="2 3" key="1">
    <citation type="journal article" date="2015" name="Nature">
        <title>rRNA introns, odd ribosomes, and small enigmatic genomes across a large radiation of phyla.</title>
        <authorList>
            <person name="Brown C.T."/>
            <person name="Hug L.A."/>
            <person name="Thomas B.C."/>
            <person name="Sharon I."/>
            <person name="Castelle C.J."/>
            <person name="Singh A."/>
            <person name="Wilkins M.J."/>
            <person name="Williams K.H."/>
            <person name="Banfield J.F."/>
        </authorList>
    </citation>
    <scope>NUCLEOTIDE SEQUENCE [LARGE SCALE GENOMIC DNA]</scope>
</reference>
<dbReference type="PATRIC" id="fig|1619006.3.peg.603"/>
<feature type="domain" description="Glycosyltransferase 2-like" evidence="1">
    <location>
        <begin position="5"/>
        <end position="142"/>
    </location>
</feature>
<proteinExistence type="predicted"/>
<dbReference type="InterPro" id="IPR050256">
    <property type="entry name" value="Glycosyltransferase_2"/>
</dbReference>
<sequence length="204" mass="23943">MPDIEKEIIVVDDGSTDGTRNILKTINGIHFVFHERNLGKGGALKTGIARATGDIVIIQDADLEYDPNDYPRLILPIIEKKTSVVMGARIKPDKDERRKKSYYWAAWLGNHLISLTTNWLYWNNAKDYEGCYKVFRADILRQVKVNTNNFDYDNELICKLLKKGYKTIDVPIYYYPRNYHAGKKIKWHHGFRILWTIIKYRFIN</sequence>
<evidence type="ECO:0000313" key="3">
    <source>
        <dbReference type="Proteomes" id="UP000033918"/>
    </source>
</evidence>
<dbReference type="CDD" id="cd04179">
    <property type="entry name" value="DPM_DPG-synthase_like"/>
    <property type="match status" value="1"/>
</dbReference>
<keyword evidence="2" id="KW-0808">Transferase</keyword>
<dbReference type="InterPro" id="IPR001173">
    <property type="entry name" value="Glyco_trans_2-like"/>
</dbReference>
<dbReference type="EMBL" id="LCAK01000004">
    <property type="protein sequence ID" value="KKR88705.1"/>
    <property type="molecule type" value="Genomic_DNA"/>
</dbReference>
<dbReference type="Gene3D" id="3.90.550.10">
    <property type="entry name" value="Spore Coat Polysaccharide Biosynthesis Protein SpsA, Chain A"/>
    <property type="match status" value="1"/>
</dbReference>
<dbReference type="PANTHER" id="PTHR48090">
    <property type="entry name" value="UNDECAPRENYL-PHOSPHATE 4-DEOXY-4-FORMAMIDO-L-ARABINOSE TRANSFERASE-RELATED"/>
    <property type="match status" value="1"/>
</dbReference>
<dbReference type="Proteomes" id="UP000033918">
    <property type="component" value="Unassembled WGS sequence"/>
</dbReference>
<gene>
    <name evidence="2" type="ORF">UU38_C0004G0067</name>
</gene>
<protein>
    <submittedName>
        <fullName evidence="2">Glycosyl transferase family 2</fullName>
    </submittedName>
</protein>
<evidence type="ECO:0000313" key="2">
    <source>
        <dbReference type="EMBL" id="KKR88705.1"/>
    </source>
</evidence>
<accession>A0A0G0WWA3</accession>
<dbReference type="SUPFAM" id="SSF53448">
    <property type="entry name" value="Nucleotide-diphospho-sugar transferases"/>
    <property type="match status" value="1"/>
</dbReference>
<evidence type="ECO:0000259" key="1">
    <source>
        <dbReference type="Pfam" id="PF00535"/>
    </source>
</evidence>
<name>A0A0G0WWA3_9BACT</name>
<dbReference type="InterPro" id="IPR029044">
    <property type="entry name" value="Nucleotide-diphossugar_trans"/>
</dbReference>
<comment type="caution">
    <text evidence="2">The sequence shown here is derived from an EMBL/GenBank/DDBJ whole genome shotgun (WGS) entry which is preliminary data.</text>
</comment>
<dbReference type="Pfam" id="PF00535">
    <property type="entry name" value="Glycos_transf_2"/>
    <property type="match status" value="1"/>
</dbReference>